<feature type="transmembrane region" description="Helical" evidence="1">
    <location>
        <begin position="7"/>
        <end position="24"/>
    </location>
</feature>
<keyword evidence="1" id="KW-0812">Transmembrane</keyword>
<gene>
    <name evidence="2" type="ORF">C8R41DRAFT_918237</name>
</gene>
<name>A0ABQ8VM52_9AGAR</name>
<evidence type="ECO:0000256" key="1">
    <source>
        <dbReference type="SAM" id="Phobius"/>
    </source>
</evidence>
<comment type="caution">
    <text evidence="2">The sequence shown here is derived from an EMBL/GenBank/DDBJ whole genome shotgun (WGS) entry which is preliminary data.</text>
</comment>
<dbReference type="Pfam" id="PF04724">
    <property type="entry name" value="Glyco_transf_17"/>
    <property type="match status" value="1"/>
</dbReference>
<protein>
    <submittedName>
        <fullName evidence="2">Glycosyltransferase family 17 protein</fullName>
    </submittedName>
</protein>
<sequence>MSRRYKTILVPVLVFTTFTFYYISQNHYQLKNTLSYATRPLWDKDDGPSNIIPHYFADGMVADENMCKLHNWKLRDNIKNTKVLDAILMSSELDLLEIRLNELDPVVDRFFIIESNATFTGLPKETYFQNNRQRFEKFAKKISYRFLPGPSEHDETKAWDVERDTRVAMNTFLRSHITEFPPDTQTLVMMSDLDEIPFAHSVMLLKGCDFGESIHLQMRNYLYSFEWLLGLNSWRASLQVWSPKSYYRHSKSSENVLADSGWHCSFCFRDLSEFVQKMRGYSHSDRLGGRTEYLEVERIQQTICRGKDLFGMLPEAYSYTDLLSQMSLTPMTSGIGLPQFVLLNPDKFRFLLPGGCMRETPTALEGTDANLGTKPKNLMIWSGDKGLNHGDHTDR</sequence>
<evidence type="ECO:0000313" key="2">
    <source>
        <dbReference type="EMBL" id="KAJ4496662.1"/>
    </source>
</evidence>
<keyword evidence="1" id="KW-1133">Transmembrane helix</keyword>
<reference evidence="2" key="1">
    <citation type="submission" date="2022-08" db="EMBL/GenBank/DDBJ databases">
        <title>A Global Phylogenomic Analysis of the Shiitake Genus Lentinula.</title>
        <authorList>
            <consortium name="DOE Joint Genome Institute"/>
            <person name="Sierra-Patev S."/>
            <person name="Min B."/>
            <person name="Naranjo-Ortiz M."/>
            <person name="Looney B."/>
            <person name="Konkel Z."/>
            <person name="Slot J.C."/>
            <person name="Sakamoto Y."/>
            <person name="Steenwyk J.L."/>
            <person name="Rokas A."/>
            <person name="Carro J."/>
            <person name="Camarero S."/>
            <person name="Ferreira P."/>
            <person name="Molpeceres G."/>
            <person name="Ruiz-Duenas F.J."/>
            <person name="Serrano A."/>
            <person name="Henrissat B."/>
            <person name="Drula E."/>
            <person name="Hughes K.W."/>
            <person name="Mata J.L."/>
            <person name="Ishikawa N.K."/>
            <person name="Vargas-Isla R."/>
            <person name="Ushijima S."/>
            <person name="Smith C.A."/>
            <person name="Ahrendt S."/>
            <person name="Andreopoulos W."/>
            <person name="He G."/>
            <person name="Labutti K."/>
            <person name="Lipzen A."/>
            <person name="Ng V."/>
            <person name="Riley R."/>
            <person name="Sandor L."/>
            <person name="Barry K."/>
            <person name="Martinez A.T."/>
            <person name="Xiao Y."/>
            <person name="Gibbons J.G."/>
            <person name="Terashima K."/>
            <person name="Grigoriev I.V."/>
            <person name="Hibbett D.S."/>
        </authorList>
    </citation>
    <scope>NUCLEOTIDE SEQUENCE</scope>
    <source>
        <strain evidence="2">RHP3577 ss4</strain>
    </source>
</reference>
<keyword evidence="3" id="KW-1185">Reference proteome</keyword>
<dbReference type="PANTHER" id="PTHR12224">
    <property type="entry name" value="BETA-1,4-MANNOSYL-GLYCOPROTEIN BETA-1,4-N-ACETYLGLUCOSAMINYL-TRANSFERASE"/>
    <property type="match status" value="1"/>
</dbReference>
<dbReference type="InterPro" id="IPR006813">
    <property type="entry name" value="Glyco_trans_17"/>
</dbReference>
<proteinExistence type="predicted"/>
<dbReference type="Proteomes" id="UP001150217">
    <property type="component" value="Unassembled WGS sequence"/>
</dbReference>
<evidence type="ECO:0000313" key="3">
    <source>
        <dbReference type="Proteomes" id="UP001150217"/>
    </source>
</evidence>
<dbReference type="EMBL" id="JANVFT010000026">
    <property type="protein sequence ID" value="KAJ4496662.1"/>
    <property type="molecule type" value="Genomic_DNA"/>
</dbReference>
<keyword evidence="1" id="KW-0472">Membrane</keyword>
<organism evidence="2 3">
    <name type="scientific">Lentinula lateritia</name>
    <dbReference type="NCBI Taxonomy" id="40482"/>
    <lineage>
        <taxon>Eukaryota</taxon>
        <taxon>Fungi</taxon>
        <taxon>Dikarya</taxon>
        <taxon>Basidiomycota</taxon>
        <taxon>Agaricomycotina</taxon>
        <taxon>Agaricomycetes</taxon>
        <taxon>Agaricomycetidae</taxon>
        <taxon>Agaricales</taxon>
        <taxon>Marasmiineae</taxon>
        <taxon>Omphalotaceae</taxon>
        <taxon>Lentinula</taxon>
    </lineage>
</organism>
<dbReference type="PANTHER" id="PTHR12224:SF0">
    <property type="entry name" value="BETA-1,4-MANNOSYL-GLYCOPROTEIN 4-BETA-N-ACETYLGLUCOSAMINYLTRANSFERASE"/>
    <property type="match status" value="1"/>
</dbReference>
<accession>A0ABQ8VM52</accession>